<protein>
    <submittedName>
        <fullName evidence="1">AAA family ATPase</fullName>
    </submittedName>
</protein>
<dbReference type="AlphaFoldDB" id="A0AAW6D147"/>
<dbReference type="Proteomes" id="UP001210809">
    <property type="component" value="Unassembled WGS sequence"/>
</dbReference>
<accession>A0AAW6D147</accession>
<dbReference type="EMBL" id="JAQLXW010000001">
    <property type="protein sequence ID" value="MDB8002613.1"/>
    <property type="molecule type" value="Genomic_DNA"/>
</dbReference>
<reference evidence="1" key="1">
    <citation type="submission" date="2023-01" db="EMBL/GenBank/DDBJ databases">
        <title>Human gut microbiome strain richness.</title>
        <authorList>
            <person name="Chen-Liaw A."/>
        </authorList>
    </citation>
    <scope>NUCLEOTIDE SEQUENCE</scope>
    <source>
        <strain evidence="1">1001283st1_G1_1001283B150217_161031</strain>
    </source>
</reference>
<sequence>MGMAVFILGYSGQGKSASLRNFKADELALANVNGKPMPFRTRFNDTISTDDVDKIINFISATKCKTIAVDDTQYIMANEYMRRAKEKGYEKFTDIGQKMWKLIKSVEDIAPDKVVFFLSHIDTDDNGREKFKTVGKLLDEKINPEGMVSVVLKALSTDGKYMFATQTNGNDTCKSPIGLFDTMYIDNDAKYVDSAIRSYYGLVEAEKCEECGNDILASKGRTAETIIVKSTELFGRKLCWSCCVKHGKEAKNAAKTVSE</sequence>
<name>A0AAW6D147_9FIRM</name>
<proteinExistence type="predicted"/>
<comment type="caution">
    <text evidence="1">The sequence shown here is derived from an EMBL/GenBank/DDBJ whole genome shotgun (WGS) entry which is preliminary data.</text>
</comment>
<gene>
    <name evidence="1" type="ORF">PNE09_00880</name>
</gene>
<evidence type="ECO:0000313" key="1">
    <source>
        <dbReference type="EMBL" id="MDB8002613.1"/>
    </source>
</evidence>
<evidence type="ECO:0000313" key="2">
    <source>
        <dbReference type="Proteomes" id="UP001210809"/>
    </source>
</evidence>
<organism evidence="1 2">
    <name type="scientific">[Eubacterium] siraeum</name>
    <dbReference type="NCBI Taxonomy" id="39492"/>
    <lineage>
        <taxon>Bacteria</taxon>
        <taxon>Bacillati</taxon>
        <taxon>Bacillota</taxon>
        <taxon>Clostridia</taxon>
        <taxon>Eubacteriales</taxon>
        <taxon>Oscillospiraceae</taxon>
        <taxon>Oscillospiraceae incertae sedis</taxon>
    </lineage>
</organism>